<reference evidence="4" key="1">
    <citation type="journal article" date="2019" name="Int. J. Syst. Evol. Microbiol.">
        <title>The Global Catalogue of Microorganisms (GCM) 10K type strain sequencing project: providing services to taxonomists for standard genome sequencing and annotation.</title>
        <authorList>
            <consortium name="The Broad Institute Genomics Platform"/>
            <consortium name="The Broad Institute Genome Sequencing Center for Infectious Disease"/>
            <person name="Wu L."/>
            <person name="Ma J."/>
        </authorList>
    </citation>
    <scope>NUCLEOTIDE SEQUENCE [LARGE SCALE GENOMIC DNA]</scope>
    <source>
        <strain evidence="4">XZYJ18</strain>
    </source>
</reference>
<dbReference type="SUPFAM" id="SSF50118">
    <property type="entry name" value="Cell growth inhibitor/plasmid maintenance toxic component"/>
    <property type="match status" value="1"/>
</dbReference>
<gene>
    <name evidence="3" type="ORF">ACFPK1_16405</name>
</gene>
<sequence length="78" mass="8382">MRAQVGNWLIVEGLTDASSRRQGQIVVVDHADGSPPYWVHWLDDDHSSLVFPGPDARIEAHPVHHGGPGAAGPEEVSP</sequence>
<dbReference type="RefSeq" id="WP_378022006.1">
    <property type="nucleotide sequence ID" value="NZ_JBHSKG010000008.1"/>
</dbReference>
<keyword evidence="4" id="KW-1185">Reference proteome</keyword>
<proteinExistence type="predicted"/>
<dbReference type="EMBL" id="JBHSKG010000008">
    <property type="protein sequence ID" value="MFC5139824.1"/>
    <property type="molecule type" value="Genomic_DNA"/>
</dbReference>
<dbReference type="Gene3D" id="2.30.30.440">
    <property type="entry name" value="Domain of unknown function DUF1918"/>
    <property type="match status" value="1"/>
</dbReference>
<dbReference type="Proteomes" id="UP001596175">
    <property type="component" value="Unassembled WGS sequence"/>
</dbReference>
<comment type="caution">
    <text evidence="3">The sequence shown here is derived from an EMBL/GenBank/DDBJ whole genome shotgun (WGS) entry which is preliminary data.</text>
</comment>
<dbReference type="Pfam" id="PF08940">
    <property type="entry name" value="DUF1918"/>
    <property type="match status" value="1"/>
</dbReference>
<protein>
    <submittedName>
        <fullName evidence="3">DUF1918 domain-containing protein</fullName>
    </submittedName>
</protein>
<evidence type="ECO:0000259" key="2">
    <source>
        <dbReference type="Pfam" id="PF08940"/>
    </source>
</evidence>
<dbReference type="InterPro" id="IPR015035">
    <property type="entry name" value="DUF1918"/>
</dbReference>
<feature type="region of interest" description="Disordered" evidence="1">
    <location>
        <begin position="54"/>
        <end position="78"/>
    </location>
</feature>
<feature type="domain" description="DUF1918" evidence="2">
    <location>
        <begin position="1"/>
        <end position="58"/>
    </location>
</feature>
<evidence type="ECO:0000313" key="4">
    <source>
        <dbReference type="Proteomes" id="UP001596175"/>
    </source>
</evidence>
<accession>A0ABV9ZHC8</accession>
<name>A0ABV9ZHC8_9PSEU</name>
<evidence type="ECO:0000313" key="3">
    <source>
        <dbReference type="EMBL" id="MFC5139824.1"/>
    </source>
</evidence>
<organism evidence="3 4">
    <name type="scientific">Actinomycetospora rhizophila</name>
    <dbReference type="NCBI Taxonomy" id="1416876"/>
    <lineage>
        <taxon>Bacteria</taxon>
        <taxon>Bacillati</taxon>
        <taxon>Actinomycetota</taxon>
        <taxon>Actinomycetes</taxon>
        <taxon>Pseudonocardiales</taxon>
        <taxon>Pseudonocardiaceae</taxon>
        <taxon>Actinomycetospora</taxon>
    </lineage>
</organism>
<evidence type="ECO:0000256" key="1">
    <source>
        <dbReference type="SAM" id="MobiDB-lite"/>
    </source>
</evidence>